<dbReference type="EMBL" id="JPGG01000017">
    <property type="protein sequence ID" value="KGC11302.1"/>
    <property type="molecule type" value="Genomic_DNA"/>
</dbReference>
<dbReference type="RefSeq" id="WP_036050729.1">
    <property type="nucleotide sequence ID" value="NZ_CADEVY010000004.1"/>
</dbReference>
<feature type="domain" description="DUF4007" evidence="1">
    <location>
        <begin position="10"/>
        <end position="285"/>
    </location>
</feature>
<dbReference type="OrthoDB" id="747541at2"/>
<dbReference type="Pfam" id="PF13182">
    <property type="entry name" value="DUF4007"/>
    <property type="match status" value="1"/>
</dbReference>
<evidence type="ECO:0000313" key="2">
    <source>
        <dbReference type="EMBL" id="KGC11302.1"/>
    </source>
</evidence>
<dbReference type="EMBL" id="PDDY01000004">
    <property type="protein sequence ID" value="PEH37943.1"/>
    <property type="molecule type" value="Genomic_DNA"/>
</dbReference>
<gene>
    <name evidence="3" type="ORF">CRM94_26220</name>
    <name evidence="2" type="ORF">DM48_7547</name>
</gene>
<name>A0A095G1N4_BURGA</name>
<sequence>MSSDRQVNRFSGHESFICRYGWLPKVYRAVKNDASLLRNDERATQALGIGRNMVKSMQFWGEASGVLRSANERGHEPGPVGKLLFGGRSPWDSHLESLESLWLIHWYLVSKGGLAAWSEVFGEGNLIRFEKKQLVAALAQRGEGAARPLAMSTLEQHASIFIQSYYQEERGTDDTLWCPLQDLGLMKAIKSESGSTVYNTEAKAPVGLTCRIFGIALTDFIANSENGQSIEFQRLLKSPGSPGLVFRLDEAQLRIFVDKLVELNPTAIRFVDTADTQNVIIDLEKIDQQYRLQLEEVAHA</sequence>
<dbReference type="KEGG" id="bgo:BM43_3958"/>
<dbReference type="AlphaFoldDB" id="A0A095G1N4"/>
<proteinExistence type="predicted"/>
<dbReference type="InterPro" id="IPR025248">
    <property type="entry name" value="DUF4007"/>
</dbReference>
<dbReference type="Proteomes" id="UP000220629">
    <property type="component" value="Unassembled WGS sequence"/>
</dbReference>
<reference evidence="3" key="2">
    <citation type="submission" date="2017-09" db="EMBL/GenBank/DDBJ databases">
        <title>FDA dAtabase for Regulatory Grade micrObial Sequences (FDA-ARGOS): Supporting development and validation of Infectious Disease Dx tests.</title>
        <authorList>
            <person name="Minogue T."/>
            <person name="Wolcott M."/>
            <person name="Wasieloski L."/>
            <person name="Aguilar W."/>
            <person name="Moore D."/>
            <person name="Tallon L.J."/>
            <person name="Sadzewicz L."/>
            <person name="Ott S."/>
            <person name="Zhao X."/>
            <person name="Nagaraj S."/>
            <person name="Vavikolanu K."/>
            <person name="Aluvathingal J."/>
            <person name="Nadendla S."/>
            <person name="Sichtig H."/>
        </authorList>
    </citation>
    <scope>NUCLEOTIDE SEQUENCE</scope>
    <source>
        <strain evidence="3">FDAARGOS_390</strain>
    </source>
</reference>
<organism evidence="3 5">
    <name type="scientific">Burkholderia gladioli</name>
    <name type="common">Pseudomonas marginata</name>
    <name type="synonym">Phytomonas marginata</name>
    <dbReference type="NCBI Taxonomy" id="28095"/>
    <lineage>
        <taxon>Bacteria</taxon>
        <taxon>Pseudomonadati</taxon>
        <taxon>Pseudomonadota</taxon>
        <taxon>Betaproteobacteria</taxon>
        <taxon>Burkholderiales</taxon>
        <taxon>Burkholderiaceae</taxon>
        <taxon>Burkholderia</taxon>
    </lineage>
</organism>
<reference evidence="2 4" key="1">
    <citation type="submission" date="2014-04" db="EMBL/GenBank/DDBJ databases">
        <authorList>
            <person name="Bishop-Lilly K.A."/>
            <person name="Broomall S.M."/>
            <person name="Chain P.S."/>
            <person name="Chertkov O."/>
            <person name="Coyne S.R."/>
            <person name="Daligault H.E."/>
            <person name="Davenport K.W."/>
            <person name="Erkkila T."/>
            <person name="Frey K.G."/>
            <person name="Gibbons H.S."/>
            <person name="Gu W."/>
            <person name="Jaissle J."/>
            <person name="Johnson S.L."/>
            <person name="Koroleva G.I."/>
            <person name="Ladner J.T."/>
            <person name="Lo C.-C."/>
            <person name="Minogue T.D."/>
            <person name="Munk C."/>
            <person name="Palacios G.F."/>
            <person name="Redden C.L."/>
            <person name="Rosenzweig C.N."/>
            <person name="Scholz M.B."/>
            <person name="Teshima H."/>
            <person name="Xu Y."/>
        </authorList>
    </citation>
    <scope>NUCLEOTIDE SEQUENCE [LARGE SCALE GENOMIC DNA]</scope>
    <source>
        <strain evidence="2">Gladioli</strain>
        <strain evidence="4">gladioli</strain>
    </source>
</reference>
<dbReference type="Proteomes" id="UP000029590">
    <property type="component" value="Unassembled WGS sequence"/>
</dbReference>
<evidence type="ECO:0000259" key="1">
    <source>
        <dbReference type="Pfam" id="PF13182"/>
    </source>
</evidence>
<evidence type="ECO:0000313" key="3">
    <source>
        <dbReference type="EMBL" id="PEH37943.1"/>
    </source>
</evidence>
<protein>
    <submittedName>
        <fullName evidence="3">DUF4007 domain-containing protein</fullName>
    </submittedName>
</protein>
<comment type="caution">
    <text evidence="3">The sequence shown here is derived from an EMBL/GenBank/DDBJ whole genome shotgun (WGS) entry which is preliminary data.</text>
</comment>
<evidence type="ECO:0000313" key="5">
    <source>
        <dbReference type="Proteomes" id="UP000220629"/>
    </source>
</evidence>
<reference evidence="5" key="3">
    <citation type="submission" date="2017-09" db="EMBL/GenBank/DDBJ databases">
        <title>FDA dAtabase for Regulatory Grade micrObial Sequences (FDA-ARGOS): Supporting development and validation of Infectious Disease Dx tests.</title>
        <authorList>
            <person name="Minogue T."/>
            <person name="Wolcott M."/>
            <person name="Wasieloski L."/>
            <person name="Aguilar W."/>
            <person name="Moore D."/>
            <person name="Tallon L."/>
            <person name="Sadzewicz L."/>
            <person name="Ott S."/>
            <person name="Zhao X."/>
            <person name="Nagaraj S."/>
            <person name="Vavikolanu K."/>
            <person name="Aluvathingal J."/>
            <person name="Nadendla S."/>
            <person name="Sichtig H."/>
        </authorList>
    </citation>
    <scope>NUCLEOTIDE SEQUENCE [LARGE SCALE GENOMIC DNA]</scope>
    <source>
        <strain evidence="5">FDAARGOS_390</strain>
    </source>
</reference>
<evidence type="ECO:0000313" key="4">
    <source>
        <dbReference type="Proteomes" id="UP000029590"/>
    </source>
</evidence>
<accession>A0A095G1N4</accession>